<protein>
    <submittedName>
        <fullName evidence="1">Uncharacterized protein</fullName>
    </submittedName>
</protein>
<evidence type="ECO:0000313" key="1">
    <source>
        <dbReference type="EMBL" id="MDK2061644.1"/>
    </source>
</evidence>
<sequence length="75" mass="8380">MSLKQNKKGEIVEDDLKSIVKNLSTTNEEILKMLISINEQLKNIQIVIINNRDGNVAVNSTMVIGNENIIDSINL</sequence>
<dbReference type="RefSeq" id="WP_284074508.1">
    <property type="nucleotide sequence ID" value="NZ_CP183408.1"/>
</dbReference>
<comment type="caution">
    <text evidence="1">The sequence shown here is derived from an EMBL/GenBank/DDBJ whole genome shotgun (WGS) entry which is preliminary data.</text>
</comment>
<organism evidence="1 2">
    <name type="scientific">Aliarcobacter butzleri</name>
    <dbReference type="NCBI Taxonomy" id="28197"/>
    <lineage>
        <taxon>Bacteria</taxon>
        <taxon>Pseudomonadati</taxon>
        <taxon>Campylobacterota</taxon>
        <taxon>Epsilonproteobacteria</taxon>
        <taxon>Campylobacterales</taxon>
        <taxon>Arcobacteraceae</taxon>
        <taxon>Aliarcobacter</taxon>
    </lineage>
</organism>
<proteinExistence type="predicted"/>
<gene>
    <name evidence="1" type="ORF">PT520_03795</name>
</gene>
<reference evidence="1" key="1">
    <citation type="journal article" date="2023" name="Antibiotics">
        <title>Genomic Characterization of Antibiotic-Resistant Campylobacterales Isolated from Chilean Poultry Meat.</title>
        <authorList>
            <person name="Concha-Toloza M."/>
            <person name="Lopez-Cantillo M."/>
            <person name="Molina-Mora J.A."/>
            <person name="Collado L."/>
        </authorList>
    </citation>
    <scope>NUCLEOTIDE SEQUENCE</scope>
    <source>
        <strain evidence="1">FR1p273A</strain>
    </source>
</reference>
<dbReference type="EMBL" id="JAQTJH010000003">
    <property type="protein sequence ID" value="MDK2061644.1"/>
    <property type="molecule type" value="Genomic_DNA"/>
</dbReference>
<evidence type="ECO:0000313" key="2">
    <source>
        <dbReference type="Proteomes" id="UP001237843"/>
    </source>
</evidence>
<name>A0AAW6VN98_9BACT</name>
<dbReference type="Proteomes" id="UP001237843">
    <property type="component" value="Unassembled WGS sequence"/>
</dbReference>
<accession>A0AAW6VN98</accession>
<reference evidence="1" key="2">
    <citation type="submission" date="2023-02" db="EMBL/GenBank/DDBJ databases">
        <authorList>
            <person name="Concha-Toloza M."/>
            <person name="Lopez-Cantillo M."/>
            <person name="Molina-Mora J."/>
            <person name="Collado L."/>
        </authorList>
    </citation>
    <scope>NUCLEOTIDE SEQUENCE</scope>
    <source>
        <strain evidence="1">FR1p273A</strain>
    </source>
</reference>
<dbReference type="AlphaFoldDB" id="A0AAW6VN98"/>